<sequence>MPKSARPRRSVLYMPGSNARALEKARALPADGLILDLEDAVAPDAKELARKQVCEAVAASGFGMRETIIRVNALSTRWGYEDIAMASKSGADALLLPKVESADAIHHMEAIMNANGAPANMTIWAMMETPRSILESQWIARASSRMECLVMGTSDLAKELDCAHTHERLPFVTSLGLCLLAARAAGLAILDGVYLDLNDDAGFEFACRQGSEFGFDGKTLIHPKQVGPCNTVFTPKPEDVAWSRQIIEAHAAAAARGEGVVVVNGRLVENLHVESARRVVSMADAIAAMAAAT</sequence>
<protein>
    <submittedName>
        <fullName evidence="5">CoA ester lyase</fullName>
    </submittedName>
</protein>
<feature type="domain" description="HpcH/HpaI aldolase/citrate lyase" evidence="4">
    <location>
        <begin position="9"/>
        <end position="223"/>
    </location>
</feature>
<reference evidence="5 6" key="1">
    <citation type="submission" date="2019-03" db="EMBL/GenBank/DDBJ databases">
        <title>Metabolic reconstructions from genomes of highly enriched 'Candidatus Accumulibacter' and 'Candidatus Competibacter' bioreactor populations.</title>
        <authorList>
            <person name="Annavajhala M.K."/>
            <person name="Welles L."/>
            <person name="Abbas B."/>
            <person name="Sorokin D."/>
            <person name="Park H."/>
            <person name="Van Loosdrecht M."/>
            <person name="Chandran K."/>
        </authorList>
    </citation>
    <scope>NUCLEOTIDE SEQUENCE [LARGE SCALE GENOMIC DNA]</scope>
    <source>
        <strain evidence="5 6">SBR_G</strain>
    </source>
</reference>
<proteinExistence type="predicted"/>
<dbReference type="InterPro" id="IPR015813">
    <property type="entry name" value="Pyrv/PenolPyrv_kinase-like_dom"/>
</dbReference>
<dbReference type="SUPFAM" id="SSF51621">
    <property type="entry name" value="Phosphoenolpyruvate/pyruvate domain"/>
    <property type="match status" value="1"/>
</dbReference>
<evidence type="ECO:0000256" key="3">
    <source>
        <dbReference type="ARBA" id="ARBA00022842"/>
    </source>
</evidence>
<gene>
    <name evidence="5" type="ORF">E4P82_13820</name>
</gene>
<keyword evidence="6" id="KW-1185">Reference proteome</keyword>
<dbReference type="InterPro" id="IPR040442">
    <property type="entry name" value="Pyrv_kinase-like_dom_sf"/>
</dbReference>
<evidence type="ECO:0000256" key="2">
    <source>
        <dbReference type="ARBA" id="ARBA00022723"/>
    </source>
</evidence>
<comment type="cofactor">
    <cofactor evidence="1">
        <name>Mg(2+)</name>
        <dbReference type="ChEBI" id="CHEBI:18420"/>
    </cofactor>
</comment>
<dbReference type="PIRSF" id="PIRSF015582">
    <property type="entry name" value="Cit_lyase_B"/>
    <property type="match status" value="1"/>
</dbReference>
<dbReference type="PANTHER" id="PTHR32308:SF10">
    <property type="entry name" value="CITRATE LYASE SUBUNIT BETA"/>
    <property type="match status" value="1"/>
</dbReference>
<keyword evidence="3" id="KW-0460">Magnesium</keyword>
<dbReference type="GO" id="GO:0016829">
    <property type="term" value="F:lyase activity"/>
    <property type="evidence" value="ECO:0007669"/>
    <property type="project" value="UniProtKB-KW"/>
</dbReference>
<dbReference type="PANTHER" id="PTHR32308">
    <property type="entry name" value="LYASE BETA SUBUNIT, PUTATIVE (AFU_ORTHOLOGUE AFUA_4G13030)-RELATED"/>
    <property type="match status" value="1"/>
</dbReference>
<accession>A0ABX1TQG2</accession>
<evidence type="ECO:0000313" key="5">
    <source>
        <dbReference type="EMBL" id="NMQ20181.1"/>
    </source>
</evidence>
<dbReference type="Pfam" id="PF03328">
    <property type="entry name" value="HpcH_HpaI"/>
    <property type="match status" value="1"/>
</dbReference>
<dbReference type="InterPro" id="IPR011206">
    <property type="entry name" value="Citrate_lyase_beta/mcl1/mcl2"/>
</dbReference>
<dbReference type="Gene3D" id="3.20.20.60">
    <property type="entry name" value="Phosphoenolpyruvate-binding domains"/>
    <property type="match status" value="1"/>
</dbReference>
<evidence type="ECO:0000259" key="4">
    <source>
        <dbReference type="Pfam" id="PF03328"/>
    </source>
</evidence>
<dbReference type="Proteomes" id="UP000760480">
    <property type="component" value="Unassembled WGS sequence"/>
</dbReference>
<organism evidence="5 6">
    <name type="scientific">Candidatus Competibacter phosphatis</name>
    <dbReference type="NCBI Taxonomy" id="221280"/>
    <lineage>
        <taxon>Bacteria</taxon>
        <taxon>Pseudomonadati</taxon>
        <taxon>Pseudomonadota</taxon>
        <taxon>Gammaproteobacteria</taxon>
        <taxon>Candidatus Competibacteraceae</taxon>
        <taxon>Candidatus Competibacter</taxon>
    </lineage>
</organism>
<dbReference type="InterPro" id="IPR005000">
    <property type="entry name" value="Aldolase/citrate-lyase_domain"/>
</dbReference>
<evidence type="ECO:0000256" key="1">
    <source>
        <dbReference type="ARBA" id="ARBA00001946"/>
    </source>
</evidence>
<keyword evidence="5" id="KW-0456">Lyase</keyword>
<keyword evidence="2" id="KW-0479">Metal-binding</keyword>
<evidence type="ECO:0000313" key="6">
    <source>
        <dbReference type="Proteomes" id="UP000760480"/>
    </source>
</evidence>
<comment type="caution">
    <text evidence="5">The sequence shown here is derived from an EMBL/GenBank/DDBJ whole genome shotgun (WGS) entry which is preliminary data.</text>
</comment>
<dbReference type="EMBL" id="SPMZ01000040">
    <property type="protein sequence ID" value="NMQ20181.1"/>
    <property type="molecule type" value="Genomic_DNA"/>
</dbReference>
<name>A0ABX1TQG2_9GAMM</name>
<dbReference type="RefSeq" id="WP_169249444.1">
    <property type="nucleotide sequence ID" value="NZ_SPMZ01000040.1"/>
</dbReference>